<dbReference type="Pfam" id="PF02395">
    <property type="entry name" value="Peptidase_S6"/>
    <property type="match status" value="1"/>
</dbReference>
<accession>A0A378W2N5</accession>
<dbReference type="EC" id="3.4.21.-" evidence="2"/>
<dbReference type="InterPro" id="IPR030396">
    <property type="entry name" value="Peptidase_S6_dom"/>
</dbReference>
<dbReference type="GO" id="GO:0004175">
    <property type="term" value="F:endopeptidase activity"/>
    <property type="evidence" value="ECO:0007669"/>
    <property type="project" value="InterPro"/>
</dbReference>
<name>A0A378W2N5_NEIGO</name>
<organism evidence="2">
    <name type="scientific">Neisseria gonorrhoeae</name>
    <dbReference type="NCBI Taxonomy" id="485"/>
    <lineage>
        <taxon>Bacteria</taxon>
        <taxon>Pseudomonadati</taxon>
        <taxon>Pseudomonadota</taxon>
        <taxon>Betaproteobacteria</taxon>
        <taxon>Neisseriales</taxon>
        <taxon>Neisseriaceae</taxon>
        <taxon>Neisseria</taxon>
    </lineage>
</organism>
<dbReference type="EMBL" id="UGRI01000001">
    <property type="protein sequence ID" value="SUA25036.1"/>
    <property type="molecule type" value="Genomic_DNA"/>
</dbReference>
<reference evidence="2" key="1">
    <citation type="submission" date="2018-06" db="EMBL/GenBank/DDBJ databases">
        <authorList>
            <consortium name="Pathogen Informatics"/>
            <person name="Doyle S."/>
        </authorList>
    </citation>
    <scope>NUCLEOTIDE SEQUENCE [LARGE SCALE GENOMIC DNA]</scope>
    <source>
        <strain evidence="2">NCTC11421</strain>
    </source>
</reference>
<evidence type="ECO:0000313" key="2">
    <source>
        <dbReference type="EMBL" id="SUA25036.1"/>
    </source>
</evidence>
<keyword evidence="2" id="KW-0378">Hydrolase</keyword>
<dbReference type="EC" id="3.4.21.72" evidence="2"/>
<gene>
    <name evidence="2" type="primary">hap_2</name>
    <name evidence="2" type="ORF">NCTC11421_03044</name>
</gene>
<evidence type="ECO:0000259" key="1">
    <source>
        <dbReference type="PROSITE" id="PS51691"/>
    </source>
</evidence>
<proteinExistence type="predicted"/>
<feature type="domain" description="Peptidase S6" evidence="1">
    <location>
        <begin position="1"/>
        <end position="56"/>
    </location>
</feature>
<dbReference type="AlphaFoldDB" id="A0A378W2N5"/>
<dbReference type="PROSITE" id="PS51691">
    <property type="entry name" value="PEPTIDASE_S6"/>
    <property type="match status" value="1"/>
</dbReference>
<sequence>MTKAPMIDFSVVSRNGVAALAGDQYIVSVAHNGGYNNVDLVRREAIPISTAFLTKL</sequence>
<protein>
    <submittedName>
        <fullName evidence="2">Adhesion and penetration protein</fullName>
        <ecNumber evidence="2">3.4.21.-</ecNumber>
        <ecNumber evidence="2">3.4.21.72</ecNumber>
    </submittedName>
</protein>
<dbReference type="Gene3D" id="2.40.10.120">
    <property type="match status" value="1"/>
</dbReference>